<organism evidence="1 2">
    <name type="scientific">Colwellia psychrerythraea</name>
    <name type="common">Vibrio psychroerythus</name>
    <dbReference type="NCBI Taxonomy" id="28229"/>
    <lineage>
        <taxon>Bacteria</taxon>
        <taxon>Pseudomonadati</taxon>
        <taxon>Pseudomonadota</taxon>
        <taxon>Gammaproteobacteria</taxon>
        <taxon>Alteromonadales</taxon>
        <taxon>Colwelliaceae</taxon>
        <taxon>Colwellia</taxon>
    </lineage>
</organism>
<gene>
    <name evidence="1" type="ORF">ND2E_3151</name>
</gene>
<dbReference type="EMBL" id="JQED01000028">
    <property type="protein sequence ID" value="KGJ91603.1"/>
    <property type="molecule type" value="Genomic_DNA"/>
</dbReference>
<dbReference type="Proteomes" id="UP000029843">
    <property type="component" value="Unassembled WGS sequence"/>
</dbReference>
<protein>
    <submittedName>
        <fullName evidence="1">Uncharacterized protein</fullName>
    </submittedName>
</protein>
<comment type="caution">
    <text evidence="1">The sequence shown here is derived from an EMBL/GenBank/DDBJ whole genome shotgun (WGS) entry which is preliminary data.</text>
</comment>
<sequence>MHYHHWNIHNKRIFQQLGIYNVTNNSATPCLLYKYRYLYQLSRLLKNVKSAHIRHNLWFKKTKCKTTVKVSLDLVFILSRRIYQLLYLSKLVGLGRLELPTSPLSGVRSNQLSYRPIVSSNLLSCNLCEHS</sequence>
<accession>A0A099KPT5</accession>
<dbReference type="AlphaFoldDB" id="A0A099KPT5"/>
<evidence type="ECO:0000313" key="2">
    <source>
        <dbReference type="Proteomes" id="UP000029843"/>
    </source>
</evidence>
<name>A0A099KPT5_COLPS</name>
<dbReference type="AntiFam" id="ANF00014">
    <property type="entry name" value="tRNA translation"/>
</dbReference>
<proteinExistence type="predicted"/>
<evidence type="ECO:0000313" key="1">
    <source>
        <dbReference type="EMBL" id="KGJ91603.1"/>
    </source>
</evidence>
<reference evidence="1 2" key="1">
    <citation type="submission" date="2014-08" db="EMBL/GenBank/DDBJ databases">
        <title>Genomic and Phenotypic Diversity of Colwellia psychrerythraea strains from Disparate Marine Basins.</title>
        <authorList>
            <person name="Techtmann S.M."/>
            <person name="Stelling S.C."/>
            <person name="Utturkar S.M."/>
            <person name="Alshibli N."/>
            <person name="Harris A."/>
            <person name="Brown S.D."/>
            <person name="Hazen T.C."/>
        </authorList>
    </citation>
    <scope>NUCLEOTIDE SEQUENCE [LARGE SCALE GENOMIC DNA]</scope>
    <source>
        <strain evidence="1 2">ND2E</strain>
    </source>
</reference>